<dbReference type="KEGG" id="halg:HUG10_19705"/>
<evidence type="ECO:0000313" key="2">
    <source>
        <dbReference type="EMBL" id="QLG29838.1"/>
    </source>
</evidence>
<protein>
    <recommendedName>
        <fullName evidence="1">Halobacterial output domain-containing protein</fullName>
    </recommendedName>
</protein>
<geneLocation type="plasmid" evidence="2 3">
    <name>unnamed2</name>
</geneLocation>
<keyword evidence="2" id="KW-0614">Plasmid</keyword>
<dbReference type="Proteomes" id="UP000509750">
    <property type="component" value="Plasmid unnamed2"/>
</dbReference>
<dbReference type="OrthoDB" id="221929at2157"/>
<proteinExistence type="predicted"/>
<sequence>MPRDDDVVEDTYTSEQTRTLCGAIIEAIAQYRGMDPHTVDFALYEYIEPDALTRLLQHDTSQNALIQFTADDTQITLYGDDQVEIRVNSIPDEPYSFLE</sequence>
<gene>
    <name evidence="2" type="ORF">HUG10_19705</name>
</gene>
<evidence type="ECO:0000259" key="1">
    <source>
        <dbReference type="Pfam" id="PF18545"/>
    </source>
</evidence>
<organism evidence="2 3">
    <name type="scientific">Halorarum halophilum</name>
    <dbReference type="NCBI Taxonomy" id="2743090"/>
    <lineage>
        <taxon>Archaea</taxon>
        <taxon>Methanobacteriati</taxon>
        <taxon>Methanobacteriota</taxon>
        <taxon>Stenosarchaea group</taxon>
        <taxon>Halobacteria</taxon>
        <taxon>Halobacteriales</taxon>
        <taxon>Haloferacaceae</taxon>
        <taxon>Halorarum</taxon>
    </lineage>
</organism>
<dbReference type="EMBL" id="CP058531">
    <property type="protein sequence ID" value="QLG29838.1"/>
    <property type="molecule type" value="Genomic_DNA"/>
</dbReference>
<name>A0A7D5KYG4_9EURY</name>
<dbReference type="AlphaFoldDB" id="A0A7D5KYG4"/>
<dbReference type="RefSeq" id="WP_179171412.1">
    <property type="nucleotide sequence ID" value="NZ_CP058531.1"/>
</dbReference>
<evidence type="ECO:0000313" key="3">
    <source>
        <dbReference type="Proteomes" id="UP000509750"/>
    </source>
</evidence>
<accession>A0A7D5KYG4</accession>
<dbReference type="Pfam" id="PF18545">
    <property type="entry name" value="HalOD1"/>
    <property type="match status" value="1"/>
</dbReference>
<reference evidence="2 3" key="1">
    <citation type="submission" date="2020-07" db="EMBL/GenBank/DDBJ databases">
        <title>Gai3-2, isolated from salt lake.</title>
        <authorList>
            <person name="Cui H."/>
            <person name="Shi X."/>
        </authorList>
    </citation>
    <scope>NUCLEOTIDE SEQUENCE [LARGE SCALE GENOMIC DNA]</scope>
    <source>
        <strain evidence="2 3">Gai3-2</strain>
        <plasmid evidence="2 3">unnamed2</plasmid>
    </source>
</reference>
<dbReference type="InterPro" id="IPR040624">
    <property type="entry name" value="HalOD1"/>
</dbReference>
<dbReference type="GeneID" id="56031108"/>
<feature type="domain" description="Halobacterial output" evidence="1">
    <location>
        <begin position="19"/>
        <end position="86"/>
    </location>
</feature>
<keyword evidence="3" id="KW-1185">Reference proteome</keyword>